<reference evidence="1 2" key="1">
    <citation type="journal article" date="2019" name="Commun. Biol.">
        <title>The bagworm genome reveals a unique fibroin gene that provides high tensile strength.</title>
        <authorList>
            <person name="Kono N."/>
            <person name="Nakamura H."/>
            <person name="Ohtoshi R."/>
            <person name="Tomita M."/>
            <person name="Numata K."/>
            <person name="Arakawa K."/>
        </authorList>
    </citation>
    <scope>NUCLEOTIDE SEQUENCE [LARGE SCALE GENOMIC DNA]</scope>
</reference>
<evidence type="ECO:0000313" key="2">
    <source>
        <dbReference type="Proteomes" id="UP000299102"/>
    </source>
</evidence>
<proteinExistence type="predicted"/>
<name>A0A4C1TB30_EUMVA</name>
<dbReference type="EMBL" id="BGZK01000041">
    <property type="protein sequence ID" value="GBP10511.1"/>
    <property type="molecule type" value="Genomic_DNA"/>
</dbReference>
<comment type="caution">
    <text evidence="1">The sequence shown here is derived from an EMBL/GenBank/DDBJ whole genome shotgun (WGS) entry which is preliminary data.</text>
</comment>
<accession>A0A4C1TB30</accession>
<dbReference type="AlphaFoldDB" id="A0A4C1TB30"/>
<evidence type="ECO:0000313" key="1">
    <source>
        <dbReference type="EMBL" id="GBP10511.1"/>
    </source>
</evidence>
<keyword evidence="2" id="KW-1185">Reference proteome</keyword>
<organism evidence="1 2">
    <name type="scientific">Eumeta variegata</name>
    <name type="common">Bagworm moth</name>
    <name type="synonym">Eumeta japonica</name>
    <dbReference type="NCBI Taxonomy" id="151549"/>
    <lineage>
        <taxon>Eukaryota</taxon>
        <taxon>Metazoa</taxon>
        <taxon>Ecdysozoa</taxon>
        <taxon>Arthropoda</taxon>
        <taxon>Hexapoda</taxon>
        <taxon>Insecta</taxon>
        <taxon>Pterygota</taxon>
        <taxon>Neoptera</taxon>
        <taxon>Endopterygota</taxon>
        <taxon>Lepidoptera</taxon>
        <taxon>Glossata</taxon>
        <taxon>Ditrysia</taxon>
        <taxon>Tineoidea</taxon>
        <taxon>Psychidae</taxon>
        <taxon>Oiketicinae</taxon>
        <taxon>Eumeta</taxon>
    </lineage>
</organism>
<protein>
    <submittedName>
        <fullName evidence="1">Uncharacterized protein</fullName>
    </submittedName>
</protein>
<sequence length="98" mass="11159">MRRCDPFKELPQGSYAPTASLCRPRRSCGAIKAFEPSAMFESLFVVAKNLTRQQPAHAAQRLWAGGGRFNYKLFISSDSRFSRRRSLPVLLIRIRENA</sequence>
<dbReference type="Proteomes" id="UP000299102">
    <property type="component" value="Unassembled WGS sequence"/>
</dbReference>
<gene>
    <name evidence="1" type="ORF">EVAR_76363_1</name>
</gene>